<keyword evidence="3 11" id="KW-0813">Transport</keyword>
<evidence type="ECO:0000256" key="4">
    <source>
        <dbReference type="ARBA" id="ARBA00022475"/>
    </source>
</evidence>
<dbReference type="PRINTS" id="PR00252">
    <property type="entry name" value="NRIONCHANNEL"/>
</dbReference>
<dbReference type="NCBIfam" id="TIGR00860">
    <property type="entry name" value="LIC"/>
    <property type="match status" value="1"/>
</dbReference>
<feature type="transmembrane region" description="Helical" evidence="11">
    <location>
        <begin position="488"/>
        <end position="507"/>
    </location>
</feature>
<keyword evidence="5 11" id="KW-0812">Transmembrane</keyword>
<keyword evidence="8 11" id="KW-0406">Ion transport</keyword>
<evidence type="ECO:0000313" key="15">
    <source>
        <dbReference type="Proteomes" id="UP000515163"/>
    </source>
</evidence>
<dbReference type="InterPro" id="IPR006028">
    <property type="entry name" value="GABAA/Glycine_rcpt"/>
</dbReference>
<evidence type="ECO:0000313" key="16">
    <source>
        <dbReference type="RefSeq" id="XP_031562304.1"/>
    </source>
</evidence>
<proteinExistence type="inferred from homology"/>
<keyword evidence="6" id="KW-0732">Signal</keyword>
<feature type="transmembrane region" description="Helical" evidence="11">
    <location>
        <begin position="306"/>
        <end position="324"/>
    </location>
</feature>
<evidence type="ECO:0000256" key="6">
    <source>
        <dbReference type="ARBA" id="ARBA00022729"/>
    </source>
</evidence>
<dbReference type="SUPFAM" id="SSF90112">
    <property type="entry name" value="Neurotransmitter-gated ion-channel transmembrane pore"/>
    <property type="match status" value="1"/>
</dbReference>
<dbReference type="Pfam" id="PF02931">
    <property type="entry name" value="Neur_chan_LBD"/>
    <property type="match status" value="1"/>
</dbReference>
<dbReference type="GeneID" id="116298085"/>
<dbReference type="InterPro" id="IPR018000">
    <property type="entry name" value="Neurotransmitter_ion_chnl_CS"/>
</dbReference>
<dbReference type="Proteomes" id="UP000515163">
    <property type="component" value="Unplaced"/>
</dbReference>
<keyword evidence="7 11" id="KW-1133">Transmembrane helix</keyword>
<keyword evidence="4" id="KW-1003">Cell membrane</keyword>
<feature type="region of interest" description="Disordered" evidence="12">
    <location>
        <begin position="431"/>
        <end position="458"/>
    </location>
</feature>
<dbReference type="GO" id="GO:0005230">
    <property type="term" value="F:extracellular ligand-gated monoatomic ion channel activity"/>
    <property type="evidence" value="ECO:0007669"/>
    <property type="project" value="InterPro"/>
</dbReference>
<dbReference type="AlphaFoldDB" id="A0A6P8I143"/>
<comment type="subcellular location">
    <subcellularLocation>
        <location evidence="2">Cell membrane</location>
    </subcellularLocation>
    <subcellularLocation>
        <location evidence="1">Membrane</location>
        <topology evidence="1">Multi-pass membrane protein</topology>
    </subcellularLocation>
</comment>
<feature type="transmembrane region" description="Helical" evidence="11">
    <location>
        <begin position="330"/>
        <end position="349"/>
    </location>
</feature>
<dbReference type="SUPFAM" id="SSF63712">
    <property type="entry name" value="Nicotinic receptor ligand binding domain-like"/>
    <property type="match status" value="1"/>
</dbReference>
<dbReference type="GO" id="GO:0004888">
    <property type="term" value="F:transmembrane signaling receptor activity"/>
    <property type="evidence" value="ECO:0007669"/>
    <property type="project" value="InterPro"/>
</dbReference>
<dbReference type="CDD" id="cd19049">
    <property type="entry name" value="LGIC_TM_anion"/>
    <property type="match status" value="1"/>
</dbReference>
<protein>
    <submittedName>
        <fullName evidence="16">Glycine receptor subunit alphaZ1-like isoform X1</fullName>
    </submittedName>
</protein>
<dbReference type="GO" id="GO:0005886">
    <property type="term" value="C:plasma membrane"/>
    <property type="evidence" value="ECO:0007669"/>
    <property type="project" value="UniProtKB-SubCell"/>
</dbReference>
<dbReference type="Pfam" id="PF02932">
    <property type="entry name" value="Neur_chan_memb"/>
    <property type="match status" value="1"/>
</dbReference>
<dbReference type="FunFam" id="1.20.58.390:FF:000170">
    <property type="entry name" value="Predicted protein"/>
    <property type="match status" value="1"/>
</dbReference>
<keyword evidence="9 11" id="KW-0472">Membrane</keyword>
<feature type="transmembrane region" description="Helical" evidence="11">
    <location>
        <begin position="361"/>
        <end position="383"/>
    </location>
</feature>
<evidence type="ECO:0000256" key="12">
    <source>
        <dbReference type="SAM" id="MobiDB-lite"/>
    </source>
</evidence>
<dbReference type="PANTHER" id="PTHR18945">
    <property type="entry name" value="NEUROTRANSMITTER GATED ION CHANNEL"/>
    <property type="match status" value="1"/>
</dbReference>
<dbReference type="PROSITE" id="PS00236">
    <property type="entry name" value="NEUROTR_ION_CHANNEL"/>
    <property type="match status" value="1"/>
</dbReference>
<gene>
    <name evidence="16" type="primary">LOC116298085</name>
</gene>
<keyword evidence="10 11" id="KW-0407">Ion channel</keyword>
<dbReference type="RefSeq" id="XP_031562304.1">
    <property type="nucleotide sequence ID" value="XM_031706444.1"/>
</dbReference>
<dbReference type="OrthoDB" id="203862at2759"/>
<evidence type="ECO:0000259" key="14">
    <source>
        <dbReference type="Pfam" id="PF02932"/>
    </source>
</evidence>
<evidence type="ECO:0000256" key="5">
    <source>
        <dbReference type="ARBA" id="ARBA00022692"/>
    </source>
</evidence>
<feature type="domain" description="Neurotransmitter-gated ion-channel ligand-binding" evidence="13">
    <location>
        <begin position="92"/>
        <end position="298"/>
    </location>
</feature>
<dbReference type="InParanoid" id="A0A6P8I143"/>
<dbReference type="FunFam" id="2.70.170.10:FF:000045">
    <property type="entry name" value="Predicted protein"/>
    <property type="match status" value="1"/>
</dbReference>
<evidence type="ECO:0000259" key="13">
    <source>
        <dbReference type="Pfam" id="PF02931"/>
    </source>
</evidence>
<dbReference type="KEGG" id="aten:116298085"/>
<dbReference type="CDD" id="cd18990">
    <property type="entry name" value="LGIC_ECD_GABAAR"/>
    <property type="match status" value="1"/>
</dbReference>
<evidence type="ECO:0000256" key="9">
    <source>
        <dbReference type="ARBA" id="ARBA00023136"/>
    </source>
</evidence>
<feature type="compositionally biased region" description="Polar residues" evidence="12">
    <location>
        <begin position="436"/>
        <end position="454"/>
    </location>
</feature>
<dbReference type="InterPro" id="IPR036734">
    <property type="entry name" value="Neur_chan_lig-bd_sf"/>
</dbReference>
<comment type="similarity">
    <text evidence="11">Belongs to the ligand-gated ion channel (TC 1.A.9) family.</text>
</comment>
<dbReference type="Gene3D" id="2.70.170.10">
    <property type="entry name" value="Neurotransmitter-gated ion-channel ligand-binding domain"/>
    <property type="match status" value="1"/>
</dbReference>
<evidence type="ECO:0000256" key="11">
    <source>
        <dbReference type="RuleBase" id="RU000687"/>
    </source>
</evidence>
<evidence type="ECO:0000256" key="8">
    <source>
        <dbReference type="ARBA" id="ARBA00023065"/>
    </source>
</evidence>
<evidence type="ECO:0000256" key="1">
    <source>
        <dbReference type="ARBA" id="ARBA00004141"/>
    </source>
</evidence>
<organism evidence="15 16">
    <name type="scientific">Actinia tenebrosa</name>
    <name type="common">Australian red waratah sea anemone</name>
    <dbReference type="NCBI Taxonomy" id="6105"/>
    <lineage>
        <taxon>Eukaryota</taxon>
        <taxon>Metazoa</taxon>
        <taxon>Cnidaria</taxon>
        <taxon>Anthozoa</taxon>
        <taxon>Hexacorallia</taxon>
        <taxon>Actiniaria</taxon>
        <taxon>Actiniidae</taxon>
        <taxon>Actinia</taxon>
    </lineage>
</organism>
<dbReference type="InterPro" id="IPR006202">
    <property type="entry name" value="Neur_chan_lig-bd"/>
</dbReference>
<reference evidence="16" key="1">
    <citation type="submission" date="2025-08" db="UniProtKB">
        <authorList>
            <consortium name="RefSeq"/>
        </authorList>
    </citation>
    <scope>IDENTIFICATION</scope>
    <source>
        <tissue evidence="16">Tentacle</tissue>
    </source>
</reference>
<accession>A0A6P8I143</accession>
<evidence type="ECO:0000256" key="3">
    <source>
        <dbReference type="ARBA" id="ARBA00022448"/>
    </source>
</evidence>
<feature type="domain" description="Neurotransmitter-gated ion-channel transmembrane" evidence="14">
    <location>
        <begin position="306"/>
        <end position="502"/>
    </location>
</feature>
<dbReference type="InterPro" id="IPR006201">
    <property type="entry name" value="Neur_channel"/>
</dbReference>
<sequence>MKLNIKSALDLLNSGNFHIRKGRLSSHMKENSELRLRPYSKLFQSQKDIPEKRYTSITSSLNAKMNEKVLLNILLFVLIPSFAKLQRYNETSKMIDYLLDKEQYDNRLRPGFQEQIVNVTVAMTIVHFGQIREKEMDFNIDIFFYQEWYDERLVHSLPYPINLSGGNHNHLVWMPDTFFLNIKTAKTHDVPSENTKVTIRNNGLVRYSTRLTLTAGCEMNLLDYPLDAQTCSLTIVSYSYPIEDLVYDWAGSTDESIEVMNTAMNEFTLESIALQKENYKYKAGYWTHLNVLFTFKRRIGYSMLQVYAPILLIVTLSWLSFWISKDAAPARIALGITTVLTIVTLMGSLRSEFPKVSYVKAIDLFFIVSFLFVFGTIMEYILVLVKCAMEEKAEKEREGRHKHLAQEMRKEYAKSSSFNKTRVNAREIPTEEGIEVSQNGQEQSSCENQRQASQRMGMPGRTIEKTKNLVRFVLFEHDAHVVDRVSRVAFPLAYLLFNVVYWMYYSFASFS</sequence>
<dbReference type="InterPro" id="IPR038050">
    <property type="entry name" value="Neuro_actylchol_rec"/>
</dbReference>
<keyword evidence="15" id="KW-1185">Reference proteome</keyword>
<evidence type="ECO:0000256" key="2">
    <source>
        <dbReference type="ARBA" id="ARBA00004236"/>
    </source>
</evidence>
<dbReference type="Gene3D" id="1.20.58.390">
    <property type="entry name" value="Neurotransmitter-gated ion-channel transmembrane domain"/>
    <property type="match status" value="1"/>
</dbReference>
<dbReference type="PRINTS" id="PR00253">
    <property type="entry name" value="GABAARECEPTR"/>
</dbReference>
<evidence type="ECO:0000256" key="7">
    <source>
        <dbReference type="ARBA" id="ARBA00022989"/>
    </source>
</evidence>
<name>A0A6P8I143_ACTTE</name>
<evidence type="ECO:0000256" key="10">
    <source>
        <dbReference type="ARBA" id="ARBA00023303"/>
    </source>
</evidence>
<dbReference type="InterPro" id="IPR036719">
    <property type="entry name" value="Neuro-gated_channel_TM_sf"/>
</dbReference>
<dbReference type="InterPro" id="IPR006029">
    <property type="entry name" value="Neurotrans-gated_channel_TM"/>
</dbReference>